<dbReference type="Pfam" id="PF02113">
    <property type="entry name" value="Peptidase_S13"/>
    <property type="match status" value="1"/>
</dbReference>
<dbReference type="Proteomes" id="UP000249700">
    <property type="component" value="Unassembled WGS sequence"/>
</dbReference>
<keyword evidence="4" id="KW-0645">Protease</keyword>
<feature type="signal peptide" evidence="3">
    <location>
        <begin position="1"/>
        <end position="25"/>
    </location>
</feature>
<gene>
    <name evidence="4" type="ORF">BCL93_10649</name>
</gene>
<keyword evidence="2" id="KW-0378">Hydrolase</keyword>
<feature type="chain" id="PRO_5016464275" evidence="3">
    <location>
        <begin position="26"/>
        <end position="482"/>
    </location>
</feature>
<dbReference type="RefSeq" id="WP_112055033.1">
    <property type="nucleotide sequence ID" value="NZ_QLSX01000006.1"/>
</dbReference>
<dbReference type="InterPro" id="IPR012338">
    <property type="entry name" value="Beta-lactam/transpept-like"/>
</dbReference>
<sequence length="482" mass="51208">MPSLSLRLLLVVLLCCVLGAPMASAAGFERLSALEDQGFLIGAEARLLDSGEVLGEITPDLELSPASVSKLYMAAAALDRWGPQHRFTTRLVTPGTLSGDGVVTGDLVFEGGGDPALVSEDLWRLVQQLRQQGVTRVDGALEINQWRYGPVQCITTDRCEARRRGTNAYSALLSAAGVDYGSWCLVVRPGPALGEPARVASCSSGALLTRLDNQIQTARADGRTRLDAERLTDGQGDRMLLTGTIAMGDGPRYVYRASSDPAEQTASTLASLLDQAGIAVTGGARVVSSAPPSAVTELASVQGKPLQELLQRTLNYSNNFMADVLALDLVGSPRATLPQAGDAVEAFALTIPGHGPLTLESGSGLTTGNRTTARGVTALLEHMYQRPALFPSFIAGLQSPTNGAMRFLRRGSDTFQENVMLKTGTLNQPFSVRSTGGYFRTQSGRWGVFSVLVNGTASTPYLAWRQVLEPLADDLESMILSH</sequence>
<dbReference type="OrthoDB" id="9802627at2"/>
<keyword evidence="4" id="KW-0121">Carboxypeptidase</keyword>
<dbReference type="PANTHER" id="PTHR30023:SF0">
    <property type="entry name" value="PENICILLIN-SENSITIVE CARBOXYPEPTIDASE A"/>
    <property type="match status" value="1"/>
</dbReference>
<evidence type="ECO:0000256" key="2">
    <source>
        <dbReference type="ARBA" id="ARBA00022801"/>
    </source>
</evidence>
<protein>
    <submittedName>
        <fullName evidence="4">D-alanyl-D-alanine carboxypeptidase/D-alanyl-D-alanine-endopeptidase (Penicillin-binding protein 4)</fullName>
    </submittedName>
</protein>
<dbReference type="NCBIfam" id="TIGR00666">
    <property type="entry name" value="PBP4"/>
    <property type="match status" value="1"/>
</dbReference>
<organism evidence="4 5">
    <name type="scientific">Onishia taeanensis</name>
    <dbReference type="NCBI Taxonomy" id="284577"/>
    <lineage>
        <taxon>Bacteria</taxon>
        <taxon>Pseudomonadati</taxon>
        <taxon>Pseudomonadota</taxon>
        <taxon>Gammaproteobacteria</taxon>
        <taxon>Oceanospirillales</taxon>
        <taxon>Halomonadaceae</taxon>
        <taxon>Onishia</taxon>
    </lineage>
</organism>
<dbReference type="InterPro" id="IPR000667">
    <property type="entry name" value="Peptidase_S13"/>
</dbReference>
<evidence type="ECO:0000313" key="4">
    <source>
        <dbReference type="EMBL" id="RAR60844.1"/>
    </source>
</evidence>
<comment type="caution">
    <text evidence="4">The sequence shown here is derived from an EMBL/GenBank/DDBJ whole genome shotgun (WGS) entry which is preliminary data.</text>
</comment>
<dbReference type="Gene3D" id="3.40.710.10">
    <property type="entry name" value="DD-peptidase/beta-lactamase superfamily"/>
    <property type="match status" value="1"/>
</dbReference>
<dbReference type="GO" id="GO:0000270">
    <property type="term" value="P:peptidoglycan metabolic process"/>
    <property type="evidence" value="ECO:0007669"/>
    <property type="project" value="TreeGrafter"/>
</dbReference>
<evidence type="ECO:0000256" key="3">
    <source>
        <dbReference type="SAM" id="SignalP"/>
    </source>
</evidence>
<keyword evidence="3" id="KW-0732">Signal</keyword>
<dbReference type="PRINTS" id="PR00922">
    <property type="entry name" value="DADACBPTASE3"/>
</dbReference>
<dbReference type="GO" id="GO:0006508">
    <property type="term" value="P:proteolysis"/>
    <property type="evidence" value="ECO:0007669"/>
    <property type="project" value="InterPro"/>
</dbReference>
<dbReference type="GO" id="GO:0004185">
    <property type="term" value="F:serine-type carboxypeptidase activity"/>
    <property type="evidence" value="ECO:0007669"/>
    <property type="project" value="InterPro"/>
</dbReference>
<evidence type="ECO:0000256" key="1">
    <source>
        <dbReference type="ARBA" id="ARBA00006096"/>
    </source>
</evidence>
<dbReference type="AlphaFoldDB" id="A0A328XP53"/>
<name>A0A328XP53_9GAMM</name>
<evidence type="ECO:0000313" key="5">
    <source>
        <dbReference type="Proteomes" id="UP000249700"/>
    </source>
</evidence>
<accession>A0A328XP53</accession>
<dbReference type="PANTHER" id="PTHR30023">
    <property type="entry name" value="D-ALANYL-D-ALANINE CARBOXYPEPTIDASE"/>
    <property type="match status" value="1"/>
</dbReference>
<dbReference type="Gene3D" id="3.50.80.20">
    <property type="entry name" value="D-Ala-D-Ala carboxypeptidase C, peptidase S13"/>
    <property type="match status" value="1"/>
</dbReference>
<reference evidence="4 5" key="1">
    <citation type="submission" date="2018-06" db="EMBL/GenBank/DDBJ databases">
        <title>Comparative analysis of microorganisms from saline springs in Andes Mountain Range, Colombia.</title>
        <authorList>
            <person name="Rubin E."/>
        </authorList>
    </citation>
    <scope>NUCLEOTIDE SEQUENCE [LARGE SCALE GENOMIC DNA]</scope>
    <source>
        <strain evidence="4 5">USBA-857</strain>
    </source>
</reference>
<proteinExistence type="inferred from homology"/>
<comment type="similarity">
    <text evidence="1">Belongs to the peptidase S13 family.</text>
</comment>
<dbReference type="EMBL" id="QLSX01000006">
    <property type="protein sequence ID" value="RAR60844.1"/>
    <property type="molecule type" value="Genomic_DNA"/>
</dbReference>
<dbReference type="SUPFAM" id="SSF56601">
    <property type="entry name" value="beta-lactamase/transpeptidase-like"/>
    <property type="match status" value="1"/>
</dbReference>